<evidence type="ECO:0000259" key="2">
    <source>
        <dbReference type="PROSITE" id="PS50234"/>
    </source>
</evidence>
<feature type="compositionally biased region" description="Basic and acidic residues" evidence="1">
    <location>
        <begin position="57"/>
        <end position="71"/>
    </location>
</feature>
<dbReference type="Pfam" id="PF12450">
    <property type="entry name" value="vWF_A"/>
    <property type="match status" value="1"/>
</dbReference>
<dbReference type="InterPro" id="IPR022156">
    <property type="entry name" value="Uncharacterised_YfbK_N"/>
</dbReference>
<proteinExistence type="predicted"/>
<dbReference type="PANTHER" id="PTHR10579">
    <property type="entry name" value="CALCIUM-ACTIVATED CHLORIDE CHANNEL REGULATOR"/>
    <property type="match status" value="1"/>
</dbReference>
<keyword evidence="4" id="KW-1185">Reference proteome</keyword>
<dbReference type="InterPro" id="IPR002035">
    <property type="entry name" value="VWF_A"/>
</dbReference>
<dbReference type="PROSITE" id="PS51257">
    <property type="entry name" value="PROKAR_LIPOPROTEIN"/>
    <property type="match status" value="1"/>
</dbReference>
<gene>
    <name evidence="3" type="ORF">OV287_49640</name>
</gene>
<feature type="domain" description="VWFA" evidence="2">
    <location>
        <begin position="266"/>
        <end position="447"/>
    </location>
</feature>
<dbReference type="CDD" id="cd01465">
    <property type="entry name" value="vWA_subgroup"/>
    <property type="match status" value="1"/>
</dbReference>
<sequence length="627" mass="66328">MRRSPFAVTGVVCALAVGSWTLGGCQRARSEEDPTRGLQRLVVQTPEELSAPAQKQENAKGEEAAIGKKDAPAPPLPAAQLFGSGSGGTAQGLGGLGIKGSGGGGGGGDVIGIGSIGTRGRGGGYGQGVGMGAGASLNGRASVRPPTASVPAEPPSEGNTEQYRDHGVNPFVTTAEDRLSTFAIDVDTASYTLARRKLLEGTPPPREAVRVEEFLNYFRYSYPEPEGSPLAVHLDAAPSPLTPGRHLLRVGVQGKRLSVSERKSAHLTFLVDVSGSMQSPDKLPLAKRSLRMLVDNLRDGDTVALVTYAGGVKLALPPTGLEHKALIHAAIEDLTAGGSTAMASGIQLAYQQAMKQLDGTSISRVIILSDGDANVGPSSHEEILKLIRGHVKEGITVTTVGFGMGNYKDTVMEQFADQGNGNHYYVDSLLQARRIFQEQLGGTLEVIAQDVKLQVEFDPAQVARYRLVGYENRDIADRDFRNDKVDAGEIGSGHTVTALYELELKPGAGEGLATVRLRAKRPRGETASERSFRFPATALAASFPEASADLRFATAVMGAAELLRRSPHAERWSFEQVLKIARGATPAGNAEREEFVSLLERARALMSSVALRDSTSAEGRPAPTRGH</sequence>
<feature type="region of interest" description="Disordered" evidence="1">
    <location>
        <begin position="26"/>
        <end position="74"/>
    </location>
</feature>
<dbReference type="InterPro" id="IPR021908">
    <property type="entry name" value="YfbK_C"/>
</dbReference>
<dbReference type="Gene3D" id="3.40.50.410">
    <property type="entry name" value="von Willebrand factor, type A domain"/>
    <property type="match status" value="1"/>
</dbReference>
<dbReference type="PROSITE" id="PS50234">
    <property type="entry name" value="VWFA"/>
    <property type="match status" value="1"/>
</dbReference>
<dbReference type="SUPFAM" id="SSF53300">
    <property type="entry name" value="vWA-like"/>
    <property type="match status" value="1"/>
</dbReference>
<feature type="region of interest" description="Disordered" evidence="1">
    <location>
        <begin position="136"/>
        <end position="165"/>
    </location>
</feature>
<accession>A0ABT4ANV8</accession>
<evidence type="ECO:0000313" key="3">
    <source>
        <dbReference type="EMBL" id="MCY1082539.1"/>
    </source>
</evidence>
<dbReference type="InterPro" id="IPR051266">
    <property type="entry name" value="CLCR"/>
</dbReference>
<dbReference type="Pfam" id="PF00092">
    <property type="entry name" value="VWA"/>
    <property type="match status" value="1"/>
</dbReference>
<dbReference type="SMART" id="SM00327">
    <property type="entry name" value="VWA"/>
    <property type="match status" value="1"/>
</dbReference>
<dbReference type="InterPro" id="IPR036465">
    <property type="entry name" value="vWFA_dom_sf"/>
</dbReference>
<evidence type="ECO:0000256" key="1">
    <source>
        <dbReference type="SAM" id="MobiDB-lite"/>
    </source>
</evidence>
<evidence type="ECO:0000313" key="4">
    <source>
        <dbReference type="Proteomes" id="UP001207654"/>
    </source>
</evidence>
<dbReference type="Proteomes" id="UP001207654">
    <property type="component" value="Unassembled WGS sequence"/>
</dbReference>
<organism evidence="3 4">
    <name type="scientific">Archangium lansingense</name>
    <dbReference type="NCBI Taxonomy" id="2995310"/>
    <lineage>
        <taxon>Bacteria</taxon>
        <taxon>Pseudomonadati</taxon>
        <taxon>Myxococcota</taxon>
        <taxon>Myxococcia</taxon>
        <taxon>Myxococcales</taxon>
        <taxon>Cystobacterineae</taxon>
        <taxon>Archangiaceae</taxon>
        <taxon>Archangium</taxon>
    </lineage>
</organism>
<reference evidence="3 4" key="1">
    <citation type="submission" date="2022-11" db="EMBL/GenBank/DDBJ databases">
        <title>Minimal conservation of predation-associated metabolite biosynthetic gene clusters underscores biosynthetic potential of Myxococcota including descriptions for ten novel species: Archangium lansinium sp. nov., Myxococcus landrumus sp. nov., Nannocystis bai.</title>
        <authorList>
            <person name="Ahearne A."/>
            <person name="Stevens C."/>
            <person name="Phillips K."/>
        </authorList>
    </citation>
    <scope>NUCLEOTIDE SEQUENCE [LARGE SCALE GENOMIC DNA]</scope>
    <source>
        <strain evidence="3 4">MIWBW</strain>
    </source>
</reference>
<dbReference type="RefSeq" id="WP_267541103.1">
    <property type="nucleotide sequence ID" value="NZ_JAPNKA010000001.1"/>
</dbReference>
<name>A0ABT4ANV8_9BACT</name>
<protein>
    <submittedName>
        <fullName evidence="3">VWA domain-containing protein</fullName>
    </submittedName>
</protein>
<dbReference type="EMBL" id="JAPNKA010000001">
    <property type="protein sequence ID" value="MCY1082539.1"/>
    <property type="molecule type" value="Genomic_DNA"/>
</dbReference>
<dbReference type="PANTHER" id="PTHR10579:SF43">
    <property type="entry name" value="ZINC FINGER (C3HC4-TYPE RING FINGER) FAMILY PROTEIN"/>
    <property type="match status" value="1"/>
</dbReference>
<dbReference type="Pfam" id="PF12034">
    <property type="entry name" value="YfbK_C"/>
    <property type="match status" value="1"/>
</dbReference>
<comment type="caution">
    <text evidence="3">The sequence shown here is derived from an EMBL/GenBank/DDBJ whole genome shotgun (WGS) entry which is preliminary data.</text>
</comment>